<dbReference type="STRING" id="1411621.AUC43_17200"/>
<feature type="transmembrane region" description="Helical" evidence="10">
    <location>
        <begin position="101"/>
        <end position="120"/>
    </location>
</feature>
<dbReference type="PANTHER" id="PTHR30561">
    <property type="entry name" value="SMR FAMILY PROTON-DEPENDENT DRUG EFFLUX TRANSPORTER SUGE"/>
    <property type="match status" value="1"/>
</dbReference>
<name>A0A0U4BTB1_9BACT</name>
<proteinExistence type="inferred from homology"/>
<dbReference type="EMBL" id="CP013909">
    <property type="protein sequence ID" value="ALW86663.1"/>
    <property type="molecule type" value="Genomic_DNA"/>
</dbReference>
<evidence type="ECO:0000313" key="11">
    <source>
        <dbReference type="EMBL" id="ALW86663.1"/>
    </source>
</evidence>
<evidence type="ECO:0000256" key="7">
    <source>
        <dbReference type="ARBA" id="ARBA00038151"/>
    </source>
</evidence>
<dbReference type="InterPro" id="IPR000390">
    <property type="entry name" value="Small_drug/metabolite_transptr"/>
</dbReference>
<dbReference type="PANTHER" id="PTHR30561:SF0">
    <property type="entry name" value="GUANIDINIUM EXPORTER"/>
    <property type="match status" value="1"/>
</dbReference>
<reference evidence="11 12" key="1">
    <citation type="submission" date="2015-12" db="EMBL/GenBank/DDBJ databases">
        <authorList>
            <person name="Shamseldin A."/>
            <person name="Moawad H."/>
            <person name="Abd El-Rahim W.M."/>
            <person name="Sadowsky M.J."/>
        </authorList>
    </citation>
    <scope>NUCLEOTIDE SEQUENCE [LARGE SCALE GENOMIC DNA]</scope>
    <source>
        <strain evidence="11 12">DG5B</strain>
    </source>
</reference>
<dbReference type="Proteomes" id="UP000059542">
    <property type="component" value="Chromosome"/>
</dbReference>
<evidence type="ECO:0000256" key="1">
    <source>
        <dbReference type="ARBA" id="ARBA00004651"/>
    </source>
</evidence>
<evidence type="ECO:0000256" key="2">
    <source>
        <dbReference type="ARBA" id="ARBA00022448"/>
    </source>
</evidence>
<feature type="transmembrane region" description="Helical" evidence="10">
    <location>
        <begin position="75"/>
        <end position="95"/>
    </location>
</feature>
<evidence type="ECO:0000256" key="8">
    <source>
        <dbReference type="ARBA" id="ARBA00039168"/>
    </source>
</evidence>
<gene>
    <name evidence="11" type="ORF">AUC43_17200</name>
</gene>
<dbReference type="SUPFAM" id="SSF103481">
    <property type="entry name" value="Multidrug resistance efflux transporter EmrE"/>
    <property type="match status" value="1"/>
</dbReference>
<sequence length="121" mass="13626">MPWFYLFVASLLEVCWTYSLKALNVQKIREVDWMHSLSQPAHLTPVIPLVAYVAFGLGNVMFLSMAMRHIPTATAYAAWMALAVVGLKLIDVFVLKQSFSLLHLFYTSLIIIGVIGLRRLG</sequence>
<evidence type="ECO:0000256" key="6">
    <source>
        <dbReference type="ARBA" id="ARBA00023136"/>
    </source>
</evidence>
<keyword evidence="6 10" id="KW-0472">Membrane</keyword>
<comment type="similarity">
    <text evidence="7">Belongs to the drug/metabolite transporter (DMT) superfamily. Small multidrug resistance (SMR) (TC 2.A.7.1) family. Gdx/SugE subfamily.</text>
</comment>
<feature type="transmembrane region" description="Helical" evidence="10">
    <location>
        <begin position="41"/>
        <end position="63"/>
    </location>
</feature>
<dbReference type="GO" id="GO:0005886">
    <property type="term" value="C:plasma membrane"/>
    <property type="evidence" value="ECO:0007669"/>
    <property type="project" value="UniProtKB-SubCell"/>
</dbReference>
<keyword evidence="3" id="KW-1003">Cell membrane</keyword>
<dbReference type="Pfam" id="PF00893">
    <property type="entry name" value="Multi_Drug_Res"/>
    <property type="match status" value="1"/>
</dbReference>
<organism evidence="11 12">
    <name type="scientific">Hymenobacter sedentarius</name>
    <dbReference type="NCBI Taxonomy" id="1411621"/>
    <lineage>
        <taxon>Bacteria</taxon>
        <taxon>Pseudomonadati</taxon>
        <taxon>Bacteroidota</taxon>
        <taxon>Cytophagia</taxon>
        <taxon>Cytophagales</taxon>
        <taxon>Hymenobacteraceae</taxon>
        <taxon>Hymenobacter</taxon>
    </lineage>
</organism>
<dbReference type="AlphaFoldDB" id="A0A0U4BTB1"/>
<evidence type="ECO:0000313" key="12">
    <source>
        <dbReference type="Proteomes" id="UP000059542"/>
    </source>
</evidence>
<dbReference type="InterPro" id="IPR045324">
    <property type="entry name" value="Small_multidrug_res"/>
</dbReference>
<dbReference type="InterPro" id="IPR037185">
    <property type="entry name" value="EmrE-like"/>
</dbReference>
<keyword evidence="5 10" id="KW-1133">Transmembrane helix</keyword>
<keyword evidence="4 9" id="KW-0812">Transmembrane</keyword>
<dbReference type="Gene3D" id="1.10.3730.20">
    <property type="match status" value="1"/>
</dbReference>
<protein>
    <recommendedName>
        <fullName evidence="8">Guanidinium exporter</fullName>
    </recommendedName>
</protein>
<dbReference type="GO" id="GO:0022857">
    <property type="term" value="F:transmembrane transporter activity"/>
    <property type="evidence" value="ECO:0007669"/>
    <property type="project" value="InterPro"/>
</dbReference>
<comment type="subcellular location">
    <subcellularLocation>
        <location evidence="1 9">Cell membrane</location>
        <topology evidence="1 9">Multi-pass membrane protein</topology>
    </subcellularLocation>
</comment>
<evidence type="ECO:0000256" key="4">
    <source>
        <dbReference type="ARBA" id="ARBA00022692"/>
    </source>
</evidence>
<evidence type="ECO:0000256" key="5">
    <source>
        <dbReference type="ARBA" id="ARBA00022989"/>
    </source>
</evidence>
<evidence type="ECO:0000256" key="9">
    <source>
        <dbReference type="RuleBase" id="RU003942"/>
    </source>
</evidence>
<accession>A0A0U4BTB1</accession>
<keyword evidence="12" id="KW-1185">Reference proteome</keyword>
<keyword evidence="2" id="KW-0813">Transport</keyword>
<evidence type="ECO:0000256" key="3">
    <source>
        <dbReference type="ARBA" id="ARBA00022475"/>
    </source>
</evidence>
<evidence type="ECO:0000256" key="10">
    <source>
        <dbReference type="SAM" id="Phobius"/>
    </source>
</evidence>
<dbReference type="KEGG" id="hyg:AUC43_17200"/>